<reference evidence="1" key="1">
    <citation type="submission" date="2022-06" db="EMBL/GenBank/DDBJ databases">
        <authorList>
            <consortium name="SYNGENTA / RWTH Aachen University"/>
        </authorList>
    </citation>
    <scope>NUCLEOTIDE SEQUENCE</scope>
</reference>
<name>A0AAV0AXP5_PHAPC</name>
<dbReference type="AlphaFoldDB" id="A0AAV0AXP5"/>
<accession>A0AAV0AXP5</accession>
<evidence type="ECO:0000313" key="1">
    <source>
        <dbReference type="EMBL" id="CAH7674834.1"/>
    </source>
</evidence>
<gene>
    <name evidence="1" type="ORF">PPACK8108_LOCUS9764</name>
</gene>
<dbReference type="Proteomes" id="UP001153365">
    <property type="component" value="Unassembled WGS sequence"/>
</dbReference>
<feature type="non-terminal residue" evidence="1">
    <location>
        <position position="1"/>
    </location>
</feature>
<evidence type="ECO:0000313" key="2">
    <source>
        <dbReference type="Proteomes" id="UP001153365"/>
    </source>
</evidence>
<keyword evidence="2" id="KW-1185">Reference proteome</keyword>
<feature type="non-terminal residue" evidence="1">
    <location>
        <position position="58"/>
    </location>
</feature>
<dbReference type="EMBL" id="CALTRL010002143">
    <property type="protein sequence ID" value="CAH7674834.1"/>
    <property type="molecule type" value="Genomic_DNA"/>
</dbReference>
<protein>
    <submittedName>
        <fullName evidence="1">Uncharacterized protein</fullName>
    </submittedName>
</protein>
<proteinExistence type="predicted"/>
<sequence>PGVTNRALAPVQITAKQLLQEAQEQQETGHSAPQQKEEYFEKLHKYSGRKQKEFEEFI</sequence>
<comment type="caution">
    <text evidence="1">The sequence shown here is derived from an EMBL/GenBank/DDBJ whole genome shotgun (WGS) entry which is preliminary data.</text>
</comment>
<organism evidence="1 2">
    <name type="scientific">Phakopsora pachyrhizi</name>
    <name type="common">Asian soybean rust disease fungus</name>
    <dbReference type="NCBI Taxonomy" id="170000"/>
    <lineage>
        <taxon>Eukaryota</taxon>
        <taxon>Fungi</taxon>
        <taxon>Dikarya</taxon>
        <taxon>Basidiomycota</taxon>
        <taxon>Pucciniomycotina</taxon>
        <taxon>Pucciniomycetes</taxon>
        <taxon>Pucciniales</taxon>
        <taxon>Phakopsoraceae</taxon>
        <taxon>Phakopsora</taxon>
    </lineage>
</organism>